<gene>
    <name evidence="2" type="ORF">ACFQO7_29870</name>
</gene>
<reference evidence="3" key="1">
    <citation type="journal article" date="2019" name="Int. J. Syst. Evol. Microbiol.">
        <title>The Global Catalogue of Microorganisms (GCM) 10K type strain sequencing project: providing services to taxonomists for standard genome sequencing and annotation.</title>
        <authorList>
            <consortium name="The Broad Institute Genomics Platform"/>
            <consortium name="The Broad Institute Genome Sequencing Center for Infectious Disease"/>
            <person name="Wu L."/>
            <person name="Ma J."/>
        </authorList>
    </citation>
    <scope>NUCLEOTIDE SEQUENCE [LARGE SCALE GENOMIC DNA]</scope>
    <source>
        <strain evidence="3">CGMCC 1.9106</strain>
    </source>
</reference>
<protein>
    <recommendedName>
        <fullName evidence="4">Lipocalin-like protein</fullName>
    </recommendedName>
</protein>
<feature type="region of interest" description="Disordered" evidence="1">
    <location>
        <begin position="33"/>
        <end position="57"/>
    </location>
</feature>
<evidence type="ECO:0000256" key="1">
    <source>
        <dbReference type="SAM" id="MobiDB-lite"/>
    </source>
</evidence>
<comment type="caution">
    <text evidence="2">The sequence shown here is derived from an EMBL/GenBank/DDBJ whole genome shotgun (WGS) entry which is preliminary data.</text>
</comment>
<accession>A0ABW2H7Z5</accession>
<name>A0ABW2H7Z5_9ACTN</name>
<dbReference type="RefSeq" id="WP_376809504.1">
    <property type="nucleotide sequence ID" value="NZ_JBHTAC010000043.1"/>
</dbReference>
<dbReference type="EMBL" id="JBHTAC010000043">
    <property type="protein sequence ID" value="MFC7246709.1"/>
    <property type="molecule type" value="Genomic_DNA"/>
</dbReference>
<dbReference type="Proteomes" id="UP001596392">
    <property type="component" value="Unassembled WGS sequence"/>
</dbReference>
<evidence type="ECO:0000313" key="3">
    <source>
        <dbReference type="Proteomes" id="UP001596392"/>
    </source>
</evidence>
<feature type="compositionally biased region" description="Pro residues" evidence="1">
    <location>
        <begin position="48"/>
        <end position="57"/>
    </location>
</feature>
<keyword evidence="3" id="KW-1185">Reference proteome</keyword>
<organism evidence="2 3">
    <name type="scientific">Catellatospora aurea</name>
    <dbReference type="NCBI Taxonomy" id="1337874"/>
    <lineage>
        <taxon>Bacteria</taxon>
        <taxon>Bacillati</taxon>
        <taxon>Actinomycetota</taxon>
        <taxon>Actinomycetes</taxon>
        <taxon>Micromonosporales</taxon>
        <taxon>Micromonosporaceae</taxon>
        <taxon>Catellatospora</taxon>
    </lineage>
</organism>
<proteinExistence type="predicted"/>
<evidence type="ECO:0008006" key="4">
    <source>
        <dbReference type="Google" id="ProtNLM"/>
    </source>
</evidence>
<sequence length="198" mass="21106">MPVVVGVVALVALLVLCLAGGAAAYLALRDEPAAPPSPSPTVATSPSLSPPAPPPSAAPADCLIGSWRETAYTANWEMYGNKIQFTGSGTLMQIKADGTMTTVDKTTRRGAGYGDRFEMIHNGTTKLNYVADDKTINYSNPQATGWTTLKVNGSQRAKEKLKATITPETYSCKGDQLRLFGTVYSSEWQRIVPPGRPV</sequence>
<evidence type="ECO:0000313" key="2">
    <source>
        <dbReference type="EMBL" id="MFC7246709.1"/>
    </source>
</evidence>